<evidence type="ECO:0000313" key="1">
    <source>
        <dbReference type="EMBL" id="OSS50870.1"/>
    </source>
</evidence>
<dbReference type="AlphaFoldDB" id="A0A1Y2M454"/>
<gene>
    <name evidence="1" type="ORF">B5807_04120</name>
</gene>
<dbReference type="EMBL" id="KZ107841">
    <property type="protein sequence ID" value="OSS50870.1"/>
    <property type="molecule type" value="Genomic_DNA"/>
</dbReference>
<organism evidence="1 2">
    <name type="scientific">Epicoccum nigrum</name>
    <name type="common">Soil fungus</name>
    <name type="synonym">Epicoccum purpurascens</name>
    <dbReference type="NCBI Taxonomy" id="105696"/>
    <lineage>
        <taxon>Eukaryota</taxon>
        <taxon>Fungi</taxon>
        <taxon>Dikarya</taxon>
        <taxon>Ascomycota</taxon>
        <taxon>Pezizomycotina</taxon>
        <taxon>Dothideomycetes</taxon>
        <taxon>Pleosporomycetidae</taxon>
        <taxon>Pleosporales</taxon>
        <taxon>Pleosporineae</taxon>
        <taxon>Didymellaceae</taxon>
        <taxon>Epicoccum</taxon>
    </lineage>
</organism>
<name>A0A1Y2M454_EPING</name>
<reference evidence="1 2" key="1">
    <citation type="journal article" date="2017" name="Genome Announc.">
        <title>Genome sequence of the saprophytic ascomycete Epicoccum nigrum ICMP 19927 strain isolated from New Zealand.</title>
        <authorList>
            <person name="Fokin M."/>
            <person name="Fleetwood D."/>
            <person name="Weir B.S."/>
            <person name="Villas-Boas S.G."/>
        </authorList>
    </citation>
    <scope>NUCLEOTIDE SEQUENCE [LARGE SCALE GENOMIC DNA]</scope>
    <source>
        <strain evidence="1 2">ICMP 19927</strain>
    </source>
</reference>
<dbReference type="InParanoid" id="A0A1Y2M454"/>
<dbReference type="Proteomes" id="UP000193240">
    <property type="component" value="Unassembled WGS sequence"/>
</dbReference>
<protein>
    <submittedName>
        <fullName evidence="1">Uncharacterized protein</fullName>
    </submittedName>
</protein>
<keyword evidence="2" id="KW-1185">Reference proteome</keyword>
<accession>A0A1Y2M454</accession>
<proteinExistence type="predicted"/>
<evidence type="ECO:0000313" key="2">
    <source>
        <dbReference type="Proteomes" id="UP000193240"/>
    </source>
</evidence>
<sequence>MPYLDICRLFFDAAATIADEASLFGEGWRLTLNYVLSQPGLEAAYTSKPSVQDGLWVFLVWQTEEDRNYFFHQTTGFGFASGYMTNTPAVYLFGEDAYDALDATNTWVIDVVVAAKADIVGEEEKQDLQLQPMSRYTFVGQQEQATAEMIYQGNHFGDAIFGLMHSDHSGEEFAQSKHTCARYILEMEKCAPALYPDCRTTEVPVNIAGLIEMRPWEYGLISYDTSIYSSLDYPSTAHPLNLTFQPMSTMDVPDEPLGELEHCGNGDLKTDKHHIMCMLSLSESPIRASKSGDKAVEEIRNKFGLRADTQGLREVRVLLETSHEDDTQTTRLICTWHSSDDLERWQRAATSHEDVGLECSWYSKRGDLSLLEWDNMPLTPDFQSYQELDKILEVVEFTFERGLSPVERKDFERRVYEFISTMSSEWGCGVDERPVVFAEEPVWILSEGSPSRCLLLVAWDGVEQREAWFRNFMANGFNWTGHLAHMLGSGCTFIESTTYDMVKLHVEQIPLNIPGGVGDSSDGRDSDSDMDF</sequence>